<gene>
    <name evidence="1" type="ORF">Mic7113_3591</name>
</gene>
<proteinExistence type="predicted"/>
<dbReference type="AlphaFoldDB" id="K9WFW7"/>
<dbReference type="Proteomes" id="UP000010471">
    <property type="component" value="Chromosome"/>
</dbReference>
<dbReference type="HOGENOM" id="CLU_3390282_0_0_3"/>
<sequence>MVVVKLARQRTGCHEKVFDSVFVYIGAAFCPI</sequence>
<dbReference type="STRING" id="1173027.Mic7113_3591"/>
<dbReference type="KEGG" id="mic:Mic7113_3591"/>
<dbReference type="EMBL" id="CP003630">
    <property type="protein sequence ID" value="AFZ19315.1"/>
    <property type="molecule type" value="Genomic_DNA"/>
</dbReference>
<evidence type="ECO:0000313" key="2">
    <source>
        <dbReference type="Proteomes" id="UP000010471"/>
    </source>
</evidence>
<organism evidence="1 2">
    <name type="scientific">Allocoleopsis franciscana PCC 7113</name>
    <dbReference type="NCBI Taxonomy" id="1173027"/>
    <lineage>
        <taxon>Bacteria</taxon>
        <taxon>Bacillati</taxon>
        <taxon>Cyanobacteriota</taxon>
        <taxon>Cyanophyceae</taxon>
        <taxon>Coleofasciculales</taxon>
        <taxon>Coleofasciculaceae</taxon>
        <taxon>Allocoleopsis</taxon>
        <taxon>Allocoleopsis franciscana</taxon>
    </lineage>
</organism>
<name>K9WFW7_9CYAN</name>
<keyword evidence="2" id="KW-1185">Reference proteome</keyword>
<accession>K9WFW7</accession>
<reference evidence="1 2" key="1">
    <citation type="submission" date="2012-06" db="EMBL/GenBank/DDBJ databases">
        <title>Finished chromosome of genome of Microcoleus sp. PCC 7113.</title>
        <authorList>
            <consortium name="US DOE Joint Genome Institute"/>
            <person name="Gugger M."/>
            <person name="Coursin T."/>
            <person name="Rippka R."/>
            <person name="Tandeau De Marsac N."/>
            <person name="Huntemann M."/>
            <person name="Wei C.-L."/>
            <person name="Han J."/>
            <person name="Detter J.C."/>
            <person name="Han C."/>
            <person name="Tapia R."/>
            <person name="Chen A."/>
            <person name="Kyrpides N."/>
            <person name="Mavromatis K."/>
            <person name="Markowitz V."/>
            <person name="Szeto E."/>
            <person name="Ivanova N."/>
            <person name="Pagani I."/>
            <person name="Pati A."/>
            <person name="Goodwin L."/>
            <person name="Nordberg H.P."/>
            <person name="Cantor M.N."/>
            <person name="Hua S.X."/>
            <person name="Woyke T."/>
            <person name="Kerfeld C.A."/>
        </authorList>
    </citation>
    <scope>NUCLEOTIDE SEQUENCE [LARGE SCALE GENOMIC DNA]</scope>
    <source>
        <strain evidence="1 2">PCC 7113</strain>
    </source>
</reference>
<protein>
    <submittedName>
        <fullName evidence="1">Uncharacterized protein</fullName>
    </submittedName>
</protein>
<evidence type="ECO:0000313" key="1">
    <source>
        <dbReference type="EMBL" id="AFZ19315.1"/>
    </source>
</evidence>